<evidence type="ECO:0000256" key="1">
    <source>
        <dbReference type="ARBA" id="ARBA00000971"/>
    </source>
</evidence>
<dbReference type="Pfam" id="PF00254">
    <property type="entry name" value="FKBP_C"/>
    <property type="match status" value="1"/>
</dbReference>
<dbReference type="Pfam" id="PF00595">
    <property type="entry name" value="PDZ"/>
    <property type="match status" value="1"/>
</dbReference>
<keyword evidence="4 5" id="KW-0413">Isomerase</keyword>
<organism evidence="9">
    <name type="scientific">Ostreococcus mediterraneus</name>
    <dbReference type="NCBI Taxonomy" id="1486918"/>
    <lineage>
        <taxon>Eukaryota</taxon>
        <taxon>Viridiplantae</taxon>
        <taxon>Chlorophyta</taxon>
        <taxon>Mamiellophyceae</taxon>
        <taxon>Mamiellales</taxon>
        <taxon>Bathycoccaceae</taxon>
        <taxon>Ostreococcus</taxon>
    </lineage>
</organism>
<dbReference type="SUPFAM" id="SSF50156">
    <property type="entry name" value="PDZ domain-like"/>
    <property type="match status" value="1"/>
</dbReference>
<dbReference type="GO" id="GO:0006457">
    <property type="term" value="P:protein folding"/>
    <property type="evidence" value="ECO:0007669"/>
    <property type="project" value="InterPro"/>
</dbReference>
<evidence type="ECO:0000256" key="5">
    <source>
        <dbReference type="PROSITE-ProRule" id="PRU00277"/>
    </source>
</evidence>
<dbReference type="PROSITE" id="PS50106">
    <property type="entry name" value="PDZ"/>
    <property type="match status" value="1"/>
</dbReference>
<dbReference type="Pfam" id="PF01346">
    <property type="entry name" value="FKBP_N"/>
    <property type="match status" value="1"/>
</dbReference>
<accession>A0A7S1EMF8</accession>
<feature type="region of interest" description="Disordered" evidence="6">
    <location>
        <begin position="38"/>
        <end position="63"/>
    </location>
</feature>
<dbReference type="EMBL" id="HBFO01006667">
    <property type="protein sequence ID" value="CAD8813541.1"/>
    <property type="molecule type" value="Transcribed_RNA"/>
</dbReference>
<dbReference type="GO" id="GO:0003755">
    <property type="term" value="F:peptidyl-prolyl cis-trans isomerase activity"/>
    <property type="evidence" value="ECO:0007669"/>
    <property type="project" value="UniProtKB-KW"/>
</dbReference>
<reference evidence="9" key="1">
    <citation type="submission" date="2021-01" db="EMBL/GenBank/DDBJ databases">
        <authorList>
            <person name="Corre E."/>
            <person name="Pelletier E."/>
            <person name="Niang G."/>
            <person name="Scheremetjew M."/>
            <person name="Finn R."/>
            <person name="Kale V."/>
            <person name="Holt S."/>
            <person name="Cochrane G."/>
            <person name="Meng A."/>
            <person name="Brown T."/>
            <person name="Cohen L."/>
        </authorList>
    </citation>
    <scope>NUCLEOTIDE SEQUENCE</scope>
    <source>
        <strain evidence="9">Clade-D-RCC1621</strain>
    </source>
</reference>
<protein>
    <recommendedName>
        <fullName evidence="2 5">peptidylprolyl isomerase</fullName>
        <ecNumber evidence="2 5">5.2.1.8</ecNumber>
    </recommendedName>
</protein>
<dbReference type="InterPro" id="IPR001478">
    <property type="entry name" value="PDZ"/>
</dbReference>
<dbReference type="InterPro" id="IPR000774">
    <property type="entry name" value="PPIase_FKBP_N"/>
</dbReference>
<dbReference type="PANTHER" id="PTHR45779:SF7">
    <property type="entry name" value="PEPTIDYLPROLYL ISOMERASE"/>
    <property type="match status" value="1"/>
</dbReference>
<dbReference type="Gene3D" id="3.10.50.40">
    <property type="match status" value="1"/>
</dbReference>
<dbReference type="SMART" id="SM00228">
    <property type="entry name" value="PDZ"/>
    <property type="match status" value="1"/>
</dbReference>
<dbReference type="InterPro" id="IPR001179">
    <property type="entry name" value="PPIase_FKBP_dom"/>
</dbReference>
<evidence type="ECO:0000256" key="6">
    <source>
        <dbReference type="SAM" id="MobiDB-lite"/>
    </source>
</evidence>
<sequence>MTTPTMTMTRSSRGFIVAVPRTRTTTMMTTDATTTMRATTTKTTKTTRGHAGRRHIPGHGQRRATRTRTISASASTLEEVPGTNYMTLTCEVTKPLGLTLESGTADVGAFVASVRGDGNAAKEKSGIEARDVLTSVNGADTRGYAFDDILDALVNAPGDSIQLTFKRFMSSVNATNPGDRAWLEANSLKEGVTTTPSGLQYRVKKTGTGPGGIGPNTPCECHYSGTLISGKEFDSSYKRGKPLTFAPKQVISGWQEAMRMMREGDEWELFLPSELAYGGRGSGQFIRPGDALLFTMSIERRLE</sequence>
<dbReference type="InterPro" id="IPR044609">
    <property type="entry name" value="FKBP2/11"/>
</dbReference>
<evidence type="ECO:0000259" key="8">
    <source>
        <dbReference type="PROSITE" id="PS50106"/>
    </source>
</evidence>
<evidence type="ECO:0000313" key="9">
    <source>
        <dbReference type="EMBL" id="CAD8813541.1"/>
    </source>
</evidence>
<evidence type="ECO:0000259" key="7">
    <source>
        <dbReference type="PROSITE" id="PS50059"/>
    </source>
</evidence>
<dbReference type="Gene3D" id="2.30.42.10">
    <property type="match status" value="1"/>
</dbReference>
<dbReference type="PROSITE" id="PS50059">
    <property type="entry name" value="FKBP_PPIASE"/>
    <property type="match status" value="1"/>
</dbReference>
<dbReference type="SUPFAM" id="SSF54534">
    <property type="entry name" value="FKBP-like"/>
    <property type="match status" value="1"/>
</dbReference>
<dbReference type="EC" id="5.2.1.8" evidence="2 5"/>
<comment type="catalytic activity">
    <reaction evidence="1 5">
        <text>[protein]-peptidylproline (omega=180) = [protein]-peptidylproline (omega=0)</text>
        <dbReference type="Rhea" id="RHEA:16237"/>
        <dbReference type="Rhea" id="RHEA-COMP:10747"/>
        <dbReference type="Rhea" id="RHEA-COMP:10748"/>
        <dbReference type="ChEBI" id="CHEBI:83833"/>
        <dbReference type="ChEBI" id="CHEBI:83834"/>
        <dbReference type="EC" id="5.2.1.8"/>
    </reaction>
</comment>
<dbReference type="AlphaFoldDB" id="A0A7S1EMF8"/>
<feature type="domain" description="PDZ" evidence="8">
    <location>
        <begin position="85"/>
        <end position="158"/>
    </location>
</feature>
<dbReference type="GO" id="GO:0005783">
    <property type="term" value="C:endoplasmic reticulum"/>
    <property type="evidence" value="ECO:0007669"/>
    <property type="project" value="TreeGrafter"/>
</dbReference>
<evidence type="ECO:0000256" key="3">
    <source>
        <dbReference type="ARBA" id="ARBA00023110"/>
    </source>
</evidence>
<feature type="domain" description="PPIase FKBP-type" evidence="7">
    <location>
        <begin position="216"/>
        <end position="302"/>
    </location>
</feature>
<evidence type="ECO:0000256" key="2">
    <source>
        <dbReference type="ARBA" id="ARBA00013194"/>
    </source>
</evidence>
<dbReference type="InterPro" id="IPR046357">
    <property type="entry name" value="PPIase_dom_sf"/>
</dbReference>
<evidence type="ECO:0000256" key="4">
    <source>
        <dbReference type="ARBA" id="ARBA00023235"/>
    </source>
</evidence>
<feature type="compositionally biased region" description="Basic residues" evidence="6">
    <location>
        <begin position="45"/>
        <end position="63"/>
    </location>
</feature>
<gene>
    <name evidence="9" type="ORF">OMED0930_LOCUS4654</name>
</gene>
<proteinExistence type="predicted"/>
<dbReference type="InterPro" id="IPR036034">
    <property type="entry name" value="PDZ_sf"/>
</dbReference>
<name>A0A7S1EMF8_9CHLO</name>
<dbReference type="PANTHER" id="PTHR45779">
    <property type="entry name" value="PEPTIDYLPROLYL ISOMERASE"/>
    <property type="match status" value="1"/>
</dbReference>
<keyword evidence="3 5" id="KW-0697">Rotamase</keyword>